<evidence type="ECO:0000256" key="2">
    <source>
        <dbReference type="ARBA" id="ARBA00022989"/>
    </source>
</evidence>
<keyword evidence="3 4" id="KW-0472">Membrane</keyword>
<evidence type="ECO:0000313" key="8">
    <source>
        <dbReference type="Proteomes" id="UP000531561"/>
    </source>
</evidence>
<keyword evidence="8" id="KW-1185">Reference proteome</keyword>
<feature type="transmembrane region" description="Helical" evidence="4">
    <location>
        <begin position="414"/>
        <end position="435"/>
    </location>
</feature>
<feature type="region of interest" description="Disordered" evidence="5">
    <location>
        <begin position="539"/>
        <end position="565"/>
    </location>
</feature>
<sequence>MAPSHESGSCLWNRRMHRSFIFAIGILSLLMLVVYYQYDLSSISKFHLDKLAPGGSGVVGDSIATESNPSTGVASTGSKGGSTNTKVELDQTRVALLLETRPLPHLPALLAHFISVLPAPWVFRFVGTPEANALISSSSSLSGHVKTGKLVITELPEKYAIKDQETISMTLTDLTFYRDFLAPAEWLLMFQSDSMICAASEHNIEDWISKDYSWVGAPWNMAVKGGNGGLSLRHIPPILRILEKEVREPGTPWEDRWICDRLIASNAAKMPGPDVEVKFSVESQWYEKPFGYHLIGSGKFLIPAVWDNKERRKHILEYCPEVKIVLDMDLNREKEKLAKELEELKSPKAGMEKEKGKEDGPKKAPIPSLFMAFVQDPSTMAESQPTSSSTTPPPAAPTTAIDSSLFSQRSRRQFGLFMGGAAFVGLSAFVTRRALVRKYKMMLPKFYTPSNRVHEVDGSMEALEALSVATINVASISVMLSGGLLWAFDISTVADLRQRYRAKMGLLAQETNPEDEKQMEEWVNAMMVKLNIDPKEYSAEKGEKGKDALGGAGEQLDDARPSKWAQPGHRVVVQSPVLKIANETLIPVRRFKGKDENSVCFMPVQDIEKDGSIAYKNAGIATEATQMDAHGMALIQSDSEFDYQPGDRFWLFITAKGDGYENDVPVINLRTMETGSVPLSHVCWFPKMRGPGNEVWSFGGNIRKLKLHGRNNFTLWIWGICQYLDGQPATTKYIRIPERNVNTDEQQWLKSSNARSLFSHIYKSMTKDYQQIISPMLSPLRATHCSILPRGLHTPPISPCMNEPRPLNEDVSFTPRLVSRDLDAAWKNIMNLASKGTPRPIQSSLIHPQRILSSPDRRKFRRTDLDDTRSDLGHFDSTARSSTRSPSLDMESRKFRAPSDDLMELLADRDGGGIRCALRLLDWTRKQVEESRAKDAEHSRLSAAHPLLRRNPTILLERYQKKRNLSAITELCDRGKDDCEWSLHFTSKHYHPDYKKCIIMKNIQEHEHCISSLRPLPSSAGPCLLTAGAQEHQCCIWEDEDTRNLPVTMEEFDDVKIVEAKNNCMLSDEKGIEIPDQFKDESKKIKEEKWAPSYVFEELYDGEGKWLRDELAKGNYRDEVLELGKMHDGG</sequence>
<dbReference type="Pfam" id="PF18922">
    <property type="entry name" value="DUF5672"/>
    <property type="match status" value="1"/>
</dbReference>
<dbReference type="PANTHER" id="PTHR39136:SF1">
    <property type="entry name" value="ALTERED INHERITANCE OF MITOCHONDRIA PROTEIN 11"/>
    <property type="match status" value="1"/>
</dbReference>
<evidence type="ECO:0000256" key="1">
    <source>
        <dbReference type="ARBA" id="ARBA00022692"/>
    </source>
</evidence>
<feature type="region of interest" description="Disordered" evidence="5">
    <location>
        <begin position="344"/>
        <end position="364"/>
    </location>
</feature>
<keyword evidence="1 4" id="KW-0812">Transmembrane</keyword>
<dbReference type="OrthoDB" id="3455134at2759"/>
<accession>A0A8H6EDB3</accession>
<dbReference type="GO" id="GO:0016020">
    <property type="term" value="C:membrane"/>
    <property type="evidence" value="ECO:0007669"/>
    <property type="project" value="UniProtKB-SubCell"/>
</dbReference>
<evidence type="ECO:0000256" key="4">
    <source>
        <dbReference type="RuleBase" id="RU367098"/>
    </source>
</evidence>
<name>A0A8H6EDB3_9HELO</name>
<dbReference type="InterPro" id="IPR038814">
    <property type="entry name" value="AIM11"/>
</dbReference>
<proteinExistence type="inferred from homology"/>
<dbReference type="InterPro" id="IPR043729">
    <property type="entry name" value="DUF5672"/>
</dbReference>
<keyword evidence="2 4" id="KW-1133">Transmembrane helix</keyword>
<reference evidence="7 8" key="1">
    <citation type="journal article" date="2020" name="Phytopathology">
        <title>A high-quality genome resource of Botrytis fragariae, a new and rapidly spreading fungal pathogen causing strawberry gray mold in the U.S.A.</title>
        <authorList>
            <person name="Wu Y."/>
            <person name="Saski C.A."/>
            <person name="Schnabel G."/>
            <person name="Xiao S."/>
            <person name="Hu M."/>
        </authorList>
    </citation>
    <scope>NUCLEOTIDE SEQUENCE [LARGE SCALE GENOMIC DNA]</scope>
    <source>
        <strain evidence="7 8">BVB16</strain>
    </source>
</reference>
<evidence type="ECO:0000313" key="7">
    <source>
        <dbReference type="EMBL" id="KAF5868036.1"/>
    </source>
</evidence>
<protein>
    <recommendedName>
        <fullName evidence="4">Altered inheritance of mitochondria protein 11</fullName>
    </recommendedName>
</protein>
<dbReference type="Proteomes" id="UP000531561">
    <property type="component" value="Unassembled WGS sequence"/>
</dbReference>
<comment type="subcellular location">
    <subcellularLocation>
        <location evidence="4">Membrane</location>
        <topology evidence="4">Multi-pass membrane protein</topology>
    </subcellularLocation>
</comment>
<evidence type="ECO:0000256" key="5">
    <source>
        <dbReference type="SAM" id="MobiDB-lite"/>
    </source>
</evidence>
<comment type="caution">
    <text evidence="7">The sequence shown here is derived from an EMBL/GenBank/DDBJ whole genome shotgun (WGS) entry which is preliminary data.</text>
</comment>
<feature type="region of interest" description="Disordered" evidence="5">
    <location>
        <begin position="837"/>
        <end position="893"/>
    </location>
</feature>
<feature type="compositionally biased region" description="Basic and acidic residues" evidence="5">
    <location>
        <begin position="344"/>
        <end position="362"/>
    </location>
</feature>
<evidence type="ECO:0000259" key="6">
    <source>
        <dbReference type="Pfam" id="PF18922"/>
    </source>
</evidence>
<feature type="region of interest" description="Disordered" evidence="5">
    <location>
        <begin position="380"/>
        <end position="401"/>
    </location>
</feature>
<dbReference type="EMBL" id="JABFCT010000026">
    <property type="protein sequence ID" value="KAF5868036.1"/>
    <property type="molecule type" value="Genomic_DNA"/>
</dbReference>
<feature type="domain" description="DUF5672" evidence="6">
    <location>
        <begin position="152"/>
        <end position="293"/>
    </location>
</feature>
<feature type="compositionally biased region" description="Basic and acidic residues" evidence="5">
    <location>
        <begin position="862"/>
        <end position="874"/>
    </location>
</feature>
<comment type="similarity">
    <text evidence="4">Belongs to the AIM11 family.</text>
</comment>
<feature type="transmembrane region" description="Helical" evidence="4">
    <location>
        <begin position="465"/>
        <end position="488"/>
    </location>
</feature>
<organism evidence="7 8">
    <name type="scientific">Botrytis fragariae</name>
    <dbReference type="NCBI Taxonomy" id="1964551"/>
    <lineage>
        <taxon>Eukaryota</taxon>
        <taxon>Fungi</taxon>
        <taxon>Dikarya</taxon>
        <taxon>Ascomycota</taxon>
        <taxon>Pezizomycotina</taxon>
        <taxon>Leotiomycetes</taxon>
        <taxon>Helotiales</taxon>
        <taxon>Sclerotiniaceae</taxon>
        <taxon>Botrytis</taxon>
    </lineage>
</organism>
<dbReference type="AlphaFoldDB" id="A0A8H6EDB3"/>
<evidence type="ECO:0000256" key="3">
    <source>
        <dbReference type="ARBA" id="ARBA00023136"/>
    </source>
</evidence>
<dbReference type="PANTHER" id="PTHR39136">
    <property type="entry name" value="ALTERED INHERITANCE OF MITOCHONDRIA PROTEIN 11"/>
    <property type="match status" value="1"/>
</dbReference>
<comment type="caution">
    <text evidence="4">Lacks conserved residue(s) required for the propagation of feature annotation.</text>
</comment>
<gene>
    <name evidence="4" type="primary">AIM11</name>
    <name evidence="7" type="ORF">Bfra_007231</name>
</gene>
<feature type="transmembrane region" description="Helical" evidence="4">
    <location>
        <begin position="20"/>
        <end position="38"/>
    </location>
</feature>
<dbReference type="GO" id="GO:0005739">
    <property type="term" value="C:mitochondrion"/>
    <property type="evidence" value="ECO:0007669"/>
    <property type="project" value="TreeGrafter"/>
</dbReference>